<reference evidence="7 8" key="1">
    <citation type="submission" date="2019-03" db="EMBL/GenBank/DDBJ databases">
        <title>Genomic Encyclopedia of Type Strains, Phase IV (KMG-IV): sequencing the most valuable type-strain genomes for metagenomic binning, comparative biology and taxonomic classification.</title>
        <authorList>
            <person name="Goeker M."/>
        </authorList>
    </citation>
    <scope>NUCLEOTIDE SEQUENCE [LARGE SCALE GENOMIC DNA]</scope>
    <source>
        <strain evidence="7 8">DSM 13328</strain>
    </source>
</reference>
<comment type="caution">
    <text evidence="7">The sequence shown here is derived from an EMBL/GenBank/DDBJ whole genome shotgun (WGS) entry which is preliminary data.</text>
</comment>
<dbReference type="InterPro" id="IPR011017">
    <property type="entry name" value="TRASH_dom"/>
</dbReference>
<feature type="binding site" evidence="5">
    <location>
        <position position="32"/>
    </location>
    <ligand>
        <name>Zn(2+)</name>
        <dbReference type="ChEBI" id="CHEBI:29105"/>
    </ligand>
</feature>
<dbReference type="CDD" id="cd00472">
    <property type="entry name" value="Ribosomal_L24e_L24"/>
    <property type="match status" value="1"/>
</dbReference>
<dbReference type="RefSeq" id="WP_133517274.1">
    <property type="nucleotide sequence ID" value="NZ_JAHDUW010000002.1"/>
</dbReference>
<dbReference type="GO" id="GO:1990904">
    <property type="term" value="C:ribonucleoprotein complex"/>
    <property type="evidence" value="ECO:0007669"/>
    <property type="project" value="UniProtKB-KW"/>
</dbReference>
<comment type="similarity">
    <text evidence="1 5">Belongs to the eukaryotic ribosomal protein eL24 family.</text>
</comment>
<dbReference type="Proteomes" id="UP000294855">
    <property type="component" value="Unassembled WGS sequence"/>
</dbReference>
<keyword evidence="5" id="KW-0694">RNA-binding</keyword>
<dbReference type="Gene3D" id="2.30.170.20">
    <property type="entry name" value="Ribosomal protein L24e"/>
    <property type="match status" value="1"/>
</dbReference>
<dbReference type="InterPro" id="IPR055345">
    <property type="entry name" value="Ribosomal_eL24-rel_arc"/>
</dbReference>
<dbReference type="EMBL" id="SNYS01000007">
    <property type="protein sequence ID" value="TDQ69484.1"/>
    <property type="molecule type" value="Genomic_DNA"/>
</dbReference>
<feature type="domain" description="TRASH" evidence="6">
    <location>
        <begin position="6"/>
        <end position="44"/>
    </location>
</feature>
<comment type="cofactor">
    <cofactor evidence="5">
        <name>Zn(2+)</name>
        <dbReference type="ChEBI" id="CHEBI:29105"/>
    </cofactor>
    <text evidence="5">Binds 1 zinc ion per subunit.</text>
</comment>
<feature type="zinc finger region" description="C4-type" evidence="5">
    <location>
        <begin position="6"/>
        <end position="36"/>
    </location>
</feature>
<protein>
    <recommendedName>
        <fullName evidence="5">Large ribosomal subunit protein eL24</fullName>
    </recommendedName>
</protein>
<feature type="binding site" evidence="5">
    <location>
        <position position="36"/>
    </location>
    <ligand>
        <name>Zn(2+)</name>
        <dbReference type="ChEBI" id="CHEBI:29105"/>
    </ligand>
</feature>
<evidence type="ECO:0000256" key="4">
    <source>
        <dbReference type="ARBA" id="ARBA00023274"/>
    </source>
</evidence>
<keyword evidence="8" id="KW-1185">Reference proteome</keyword>
<feature type="binding site" evidence="5">
    <location>
        <position position="9"/>
    </location>
    <ligand>
        <name>Zn(2+)</name>
        <dbReference type="ChEBI" id="CHEBI:29105"/>
    </ligand>
</feature>
<dbReference type="SMART" id="SM00746">
    <property type="entry name" value="TRASH"/>
    <property type="match status" value="1"/>
</dbReference>
<evidence type="ECO:0000259" key="6">
    <source>
        <dbReference type="SMART" id="SM00746"/>
    </source>
</evidence>
<dbReference type="InterPro" id="IPR000988">
    <property type="entry name" value="Ribosomal_eL24-rel_N"/>
</dbReference>
<dbReference type="GO" id="GO:0005840">
    <property type="term" value="C:ribosome"/>
    <property type="evidence" value="ECO:0007669"/>
    <property type="project" value="UniProtKB-KW"/>
</dbReference>
<dbReference type="SUPFAM" id="SSF57716">
    <property type="entry name" value="Glucocorticoid receptor-like (DNA-binding domain)"/>
    <property type="match status" value="1"/>
</dbReference>
<comment type="function">
    <text evidence="5">Binds to the 23S rRNA.</text>
</comment>
<evidence type="ECO:0000256" key="2">
    <source>
        <dbReference type="ARBA" id="ARBA00022771"/>
    </source>
</evidence>
<dbReference type="InterPro" id="IPR023442">
    <property type="entry name" value="Ribosomal_eL24_CS"/>
</dbReference>
<dbReference type="NCBIfam" id="NF034186">
    <property type="entry name" value="PRK14891.1-1"/>
    <property type="match status" value="1"/>
</dbReference>
<dbReference type="GO" id="GO:0003735">
    <property type="term" value="F:structural constituent of ribosome"/>
    <property type="evidence" value="ECO:0007669"/>
    <property type="project" value="InterPro"/>
</dbReference>
<organism evidence="7 8">
    <name type="scientific">Methanimicrococcus blatticola</name>
    <dbReference type="NCBI Taxonomy" id="91560"/>
    <lineage>
        <taxon>Archaea</taxon>
        <taxon>Methanobacteriati</taxon>
        <taxon>Methanobacteriota</taxon>
        <taxon>Stenosarchaea group</taxon>
        <taxon>Methanomicrobia</taxon>
        <taxon>Methanosarcinales</taxon>
        <taxon>Methanosarcinaceae</taxon>
        <taxon>Methanimicrococcus</taxon>
    </lineage>
</organism>
<dbReference type="AlphaFoldDB" id="A0A484F7E8"/>
<keyword evidence="3 5" id="KW-0689">Ribosomal protein</keyword>
<dbReference type="Pfam" id="PF01246">
    <property type="entry name" value="Ribosomal_L24e"/>
    <property type="match status" value="1"/>
</dbReference>
<keyword evidence="5" id="KW-0479">Metal-binding</keyword>
<dbReference type="HAMAP" id="MF_00773">
    <property type="entry name" value="Ribosomal_eL24"/>
    <property type="match status" value="1"/>
</dbReference>
<evidence type="ECO:0000256" key="3">
    <source>
        <dbReference type="ARBA" id="ARBA00022980"/>
    </source>
</evidence>
<keyword evidence="4 5" id="KW-0687">Ribonucleoprotein</keyword>
<name>A0A484F7E8_9EURY</name>
<dbReference type="GeneID" id="85196411"/>
<proteinExistence type="inferred from homology"/>
<dbReference type="GO" id="GO:0006412">
    <property type="term" value="P:translation"/>
    <property type="evidence" value="ECO:0007669"/>
    <property type="project" value="UniProtKB-UniRule"/>
</dbReference>
<evidence type="ECO:0000313" key="8">
    <source>
        <dbReference type="Proteomes" id="UP000294855"/>
    </source>
</evidence>
<dbReference type="InterPro" id="IPR038630">
    <property type="entry name" value="L24e/L24_sf"/>
</dbReference>
<dbReference type="OrthoDB" id="55506at2157"/>
<evidence type="ECO:0000256" key="5">
    <source>
        <dbReference type="HAMAP-Rule" id="MF_00773"/>
    </source>
</evidence>
<keyword evidence="5" id="KW-0862">Zinc</keyword>
<dbReference type="PROSITE" id="PS01073">
    <property type="entry name" value="RIBOSOMAL_L24E"/>
    <property type="match status" value="1"/>
</dbReference>
<accession>A0A484F7E8</accession>
<keyword evidence="2 5" id="KW-0863">Zinc-finger</keyword>
<keyword evidence="5" id="KW-0699">rRNA-binding</keyword>
<comment type="subunit">
    <text evidence="5">Part of the 50S ribosomal subunit. Forms a cluster with proteins L3 and L14.</text>
</comment>
<gene>
    <name evidence="5" type="primary">rpl24e</name>
    <name evidence="7" type="ORF">C7391_0813</name>
</gene>
<evidence type="ECO:0000256" key="1">
    <source>
        <dbReference type="ARBA" id="ARBA00005647"/>
    </source>
</evidence>
<dbReference type="GO" id="GO:0019843">
    <property type="term" value="F:rRNA binding"/>
    <property type="evidence" value="ECO:0007669"/>
    <property type="project" value="UniProtKB-UniRule"/>
</dbReference>
<dbReference type="GO" id="GO:0008270">
    <property type="term" value="F:zinc ion binding"/>
    <property type="evidence" value="ECO:0007669"/>
    <property type="project" value="UniProtKB-UniRule"/>
</dbReference>
<evidence type="ECO:0000313" key="7">
    <source>
        <dbReference type="EMBL" id="TDQ69484.1"/>
    </source>
</evidence>
<feature type="binding site" evidence="5">
    <location>
        <position position="6"/>
    </location>
    <ligand>
        <name>Zn(2+)</name>
        <dbReference type="ChEBI" id="CHEBI:29105"/>
    </ligand>
</feature>
<sequence length="62" mass="7131">MEQRKCSFCGKMVEPGTGKLYVKKDGATFFLCSSKCQNNLTMGRLPRKTIWTEKGRAEQKRK</sequence>